<evidence type="ECO:0000256" key="22">
    <source>
        <dbReference type="SAM" id="Phobius"/>
    </source>
</evidence>
<feature type="binding site" evidence="21">
    <location>
        <position position="744"/>
    </location>
    <ligand>
        <name>ATP</name>
        <dbReference type="ChEBI" id="CHEBI:30616"/>
    </ligand>
</feature>
<dbReference type="InterPro" id="IPR008271">
    <property type="entry name" value="Ser/Thr_kinase_AS"/>
</dbReference>
<comment type="similarity">
    <text evidence="2">Belongs to the protein kinase superfamily. Ser/Thr protein kinase family.</text>
</comment>
<evidence type="ECO:0000313" key="25">
    <source>
        <dbReference type="EMBL" id="GAA0175122.1"/>
    </source>
</evidence>
<keyword evidence="16 22" id="KW-0472">Membrane</keyword>
<evidence type="ECO:0000256" key="1">
    <source>
        <dbReference type="ARBA" id="ARBA00004162"/>
    </source>
</evidence>
<dbReference type="InterPro" id="IPR017441">
    <property type="entry name" value="Protein_kinase_ATP_BS"/>
</dbReference>
<dbReference type="SUPFAM" id="SSF52058">
    <property type="entry name" value="L domain-like"/>
    <property type="match status" value="2"/>
</dbReference>
<dbReference type="Gene3D" id="1.10.510.10">
    <property type="entry name" value="Transferase(Phosphotransferase) domain 1"/>
    <property type="match status" value="1"/>
</dbReference>
<evidence type="ECO:0000256" key="10">
    <source>
        <dbReference type="ARBA" id="ARBA00022729"/>
    </source>
</evidence>
<accession>A0AAV3RLG2</accession>
<evidence type="ECO:0000256" key="13">
    <source>
        <dbReference type="ARBA" id="ARBA00022777"/>
    </source>
</evidence>
<dbReference type="GO" id="GO:0005524">
    <property type="term" value="F:ATP binding"/>
    <property type="evidence" value="ECO:0007669"/>
    <property type="project" value="UniProtKB-UniRule"/>
</dbReference>
<evidence type="ECO:0000256" key="4">
    <source>
        <dbReference type="ARBA" id="ARBA00022475"/>
    </source>
</evidence>
<evidence type="ECO:0000256" key="17">
    <source>
        <dbReference type="ARBA" id="ARBA00023170"/>
    </source>
</evidence>
<feature type="chain" id="PRO_5043674383" description="non-specific serine/threonine protein kinase" evidence="23">
    <location>
        <begin position="18"/>
        <end position="998"/>
    </location>
</feature>
<keyword evidence="11" id="KW-0677">Repeat</keyword>
<evidence type="ECO:0000256" key="9">
    <source>
        <dbReference type="ARBA" id="ARBA00022692"/>
    </source>
</evidence>
<dbReference type="EC" id="2.7.11.1" evidence="3"/>
<evidence type="ECO:0000256" key="5">
    <source>
        <dbReference type="ARBA" id="ARBA00022527"/>
    </source>
</evidence>
<evidence type="ECO:0000256" key="14">
    <source>
        <dbReference type="ARBA" id="ARBA00022840"/>
    </source>
</evidence>
<dbReference type="InterPro" id="IPR013210">
    <property type="entry name" value="LRR_N_plant-typ"/>
</dbReference>
<organism evidence="25 26">
    <name type="scientific">Lithospermum erythrorhizon</name>
    <name type="common">Purple gromwell</name>
    <name type="synonym">Lithospermum officinale var. erythrorhizon</name>
    <dbReference type="NCBI Taxonomy" id="34254"/>
    <lineage>
        <taxon>Eukaryota</taxon>
        <taxon>Viridiplantae</taxon>
        <taxon>Streptophyta</taxon>
        <taxon>Embryophyta</taxon>
        <taxon>Tracheophyta</taxon>
        <taxon>Spermatophyta</taxon>
        <taxon>Magnoliopsida</taxon>
        <taxon>eudicotyledons</taxon>
        <taxon>Gunneridae</taxon>
        <taxon>Pentapetalae</taxon>
        <taxon>asterids</taxon>
        <taxon>lamiids</taxon>
        <taxon>Boraginales</taxon>
        <taxon>Boraginaceae</taxon>
        <taxon>Boraginoideae</taxon>
        <taxon>Lithospermeae</taxon>
        <taxon>Lithospermum</taxon>
    </lineage>
</organism>
<keyword evidence="5" id="KW-0723">Serine/threonine-protein kinase</keyword>
<dbReference type="InterPro" id="IPR003591">
    <property type="entry name" value="Leu-rich_rpt_typical-subtyp"/>
</dbReference>
<evidence type="ECO:0000256" key="2">
    <source>
        <dbReference type="ARBA" id="ARBA00008684"/>
    </source>
</evidence>
<keyword evidence="14 21" id="KW-0067">ATP-binding</keyword>
<dbReference type="PANTHER" id="PTHR48056">
    <property type="entry name" value="LRR RECEPTOR-LIKE SERINE/THREONINE-PROTEIN KINASE-RELATED"/>
    <property type="match status" value="1"/>
</dbReference>
<evidence type="ECO:0000256" key="8">
    <source>
        <dbReference type="ARBA" id="ARBA00022679"/>
    </source>
</evidence>
<keyword evidence="8" id="KW-0808">Transferase</keyword>
<dbReference type="SMART" id="SM00369">
    <property type="entry name" value="LRR_TYP"/>
    <property type="match status" value="9"/>
</dbReference>
<dbReference type="Pfam" id="PF00069">
    <property type="entry name" value="Pkinase"/>
    <property type="match status" value="1"/>
</dbReference>
<evidence type="ECO:0000256" key="11">
    <source>
        <dbReference type="ARBA" id="ARBA00022737"/>
    </source>
</evidence>
<dbReference type="Pfam" id="PF13855">
    <property type="entry name" value="LRR_8"/>
    <property type="match status" value="1"/>
</dbReference>
<dbReference type="Pfam" id="PF08263">
    <property type="entry name" value="LRRNT_2"/>
    <property type="match status" value="1"/>
</dbReference>
<comment type="catalytic activity">
    <reaction evidence="19">
        <text>L-threonyl-[protein] + ATP = O-phospho-L-threonyl-[protein] + ADP + H(+)</text>
        <dbReference type="Rhea" id="RHEA:46608"/>
        <dbReference type="Rhea" id="RHEA-COMP:11060"/>
        <dbReference type="Rhea" id="RHEA-COMP:11605"/>
        <dbReference type="ChEBI" id="CHEBI:15378"/>
        <dbReference type="ChEBI" id="CHEBI:30013"/>
        <dbReference type="ChEBI" id="CHEBI:30616"/>
        <dbReference type="ChEBI" id="CHEBI:61977"/>
        <dbReference type="ChEBI" id="CHEBI:456216"/>
        <dbReference type="EC" id="2.7.11.1"/>
    </reaction>
</comment>
<evidence type="ECO:0000256" key="7">
    <source>
        <dbReference type="ARBA" id="ARBA00022614"/>
    </source>
</evidence>
<dbReference type="PROSITE" id="PS50011">
    <property type="entry name" value="PROTEIN_KINASE_DOM"/>
    <property type="match status" value="1"/>
</dbReference>
<dbReference type="EMBL" id="BAABME010009412">
    <property type="protein sequence ID" value="GAA0175122.1"/>
    <property type="molecule type" value="Genomic_DNA"/>
</dbReference>
<dbReference type="InterPro" id="IPR055414">
    <property type="entry name" value="LRR_R13L4/SHOC2-like"/>
</dbReference>
<dbReference type="SMART" id="SM00365">
    <property type="entry name" value="LRR_SD22"/>
    <property type="match status" value="4"/>
</dbReference>
<comment type="catalytic activity">
    <reaction evidence="20">
        <text>L-seryl-[protein] + ATP = O-phospho-L-seryl-[protein] + ADP + H(+)</text>
        <dbReference type="Rhea" id="RHEA:17989"/>
        <dbReference type="Rhea" id="RHEA-COMP:9863"/>
        <dbReference type="Rhea" id="RHEA-COMP:11604"/>
        <dbReference type="ChEBI" id="CHEBI:15378"/>
        <dbReference type="ChEBI" id="CHEBI:29999"/>
        <dbReference type="ChEBI" id="CHEBI:30616"/>
        <dbReference type="ChEBI" id="CHEBI:83421"/>
        <dbReference type="ChEBI" id="CHEBI:456216"/>
        <dbReference type="EC" id="2.7.11.1"/>
    </reaction>
</comment>
<dbReference type="FunFam" id="1.10.510.10:FF:000358">
    <property type="entry name" value="Putative leucine-rich repeat receptor-like serine/threonine-protein kinase"/>
    <property type="match status" value="1"/>
</dbReference>
<evidence type="ECO:0000259" key="24">
    <source>
        <dbReference type="PROSITE" id="PS50011"/>
    </source>
</evidence>
<dbReference type="AlphaFoldDB" id="A0AAV3RLG2"/>
<dbReference type="GO" id="GO:0006952">
    <property type="term" value="P:defense response"/>
    <property type="evidence" value="ECO:0007669"/>
    <property type="project" value="UniProtKB-ARBA"/>
</dbReference>
<evidence type="ECO:0000256" key="23">
    <source>
        <dbReference type="SAM" id="SignalP"/>
    </source>
</evidence>
<feature type="transmembrane region" description="Helical" evidence="22">
    <location>
        <begin position="659"/>
        <end position="683"/>
    </location>
</feature>
<keyword evidence="6" id="KW-0597">Phosphoprotein</keyword>
<keyword evidence="7" id="KW-0433">Leucine-rich repeat</keyword>
<keyword evidence="4" id="KW-1003">Cell membrane</keyword>
<keyword evidence="17" id="KW-0675">Receptor</keyword>
<keyword evidence="15 22" id="KW-1133">Transmembrane helix</keyword>
<gene>
    <name evidence="25" type="ORF">LIER_28364</name>
</gene>
<dbReference type="FunFam" id="3.80.10.10:FF:000288">
    <property type="entry name" value="LRR receptor-like serine/threonine-protein kinase EFR"/>
    <property type="match status" value="1"/>
</dbReference>
<dbReference type="Proteomes" id="UP001454036">
    <property type="component" value="Unassembled WGS sequence"/>
</dbReference>
<dbReference type="Pfam" id="PF00560">
    <property type="entry name" value="LRR_1"/>
    <property type="match status" value="5"/>
</dbReference>
<keyword evidence="26" id="KW-1185">Reference proteome</keyword>
<evidence type="ECO:0000313" key="26">
    <source>
        <dbReference type="Proteomes" id="UP001454036"/>
    </source>
</evidence>
<dbReference type="GO" id="GO:0051707">
    <property type="term" value="P:response to other organism"/>
    <property type="evidence" value="ECO:0007669"/>
    <property type="project" value="UniProtKB-ARBA"/>
</dbReference>
<protein>
    <recommendedName>
        <fullName evidence="3">non-specific serine/threonine protein kinase</fullName>
        <ecNumber evidence="3">2.7.11.1</ecNumber>
    </recommendedName>
</protein>
<dbReference type="InterPro" id="IPR001611">
    <property type="entry name" value="Leu-rich_rpt"/>
</dbReference>
<dbReference type="Gene3D" id="3.30.200.20">
    <property type="entry name" value="Phosphorylase Kinase, domain 1"/>
    <property type="match status" value="1"/>
</dbReference>
<dbReference type="Gene3D" id="3.80.10.10">
    <property type="entry name" value="Ribonuclease Inhibitor"/>
    <property type="match status" value="4"/>
</dbReference>
<dbReference type="PANTHER" id="PTHR48056:SF73">
    <property type="entry name" value="LRR RECEPTOR-LIKE SERINE_THREONINE-PROTEIN KINASE EFR"/>
    <property type="match status" value="1"/>
</dbReference>
<keyword evidence="13" id="KW-0418">Kinase</keyword>
<evidence type="ECO:0000256" key="18">
    <source>
        <dbReference type="ARBA" id="ARBA00023180"/>
    </source>
</evidence>
<comment type="caution">
    <text evidence="25">The sequence shown here is derived from an EMBL/GenBank/DDBJ whole genome shotgun (WGS) entry which is preliminary data.</text>
</comment>
<evidence type="ECO:0000256" key="6">
    <source>
        <dbReference type="ARBA" id="ARBA00022553"/>
    </source>
</evidence>
<dbReference type="FunFam" id="3.80.10.10:FF:000129">
    <property type="entry name" value="Leucine-rich repeat receptor-like kinase"/>
    <property type="match status" value="1"/>
</dbReference>
<keyword evidence="9 22" id="KW-0812">Transmembrane</keyword>
<dbReference type="FunFam" id="3.80.10.10:FF:000095">
    <property type="entry name" value="LRR receptor-like serine/threonine-protein kinase GSO1"/>
    <property type="match status" value="1"/>
</dbReference>
<dbReference type="Pfam" id="PF23598">
    <property type="entry name" value="LRR_14"/>
    <property type="match status" value="1"/>
</dbReference>
<comment type="subcellular location">
    <subcellularLocation>
        <location evidence="1">Cell membrane</location>
        <topology evidence="1">Single-pass membrane protein</topology>
    </subcellularLocation>
</comment>
<evidence type="ECO:0000256" key="20">
    <source>
        <dbReference type="ARBA" id="ARBA00048679"/>
    </source>
</evidence>
<evidence type="ECO:0000256" key="16">
    <source>
        <dbReference type="ARBA" id="ARBA00023136"/>
    </source>
</evidence>
<dbReference type="InterPro" id="IPR000719">
    <property type="entry name" value="Prot_kinase_dom"/>
</dbReference>
<evidence type="ECO:0000256" key="3">
    <source>
        <dbReference type="ARBA" id="ARBA00012513"/>
    </source>
</evidence>
<keyword evidence="18" id="KW-0325">Glycoprotein</keyword>
<dbReference type="InterPro" id="IPR032675">
    <property type="entry name" value="LRR_dom_sf"/>
</dbReference>
<dbReference type="PROSITE" id="PS00107">
    <property type="entry name" value="PROTEIN_KINASE_ATP"/>
    <property type="match status" value="1"/>
</dbReference>
<dbReference type="SUPFAM" id="SSF56112">
    <property type="entry name" value="Protein kinase-like (PK-like)"/>
    <property type="match status" value="1"/>
</dbReference>
<dbReference type="SMART" id="SM00220">
    <property type="entry name" value="S_TKc"/>
    <property type="match status" value="1"/>
</dbReference>
<dbReference type="InterPro" id="IPR050647">
    <property type="entry name" value="Plant_LRR-RLKs"/>
</dbReference>
<evidence type="ECO:0000256" key="12">
    <source>
        <dbReference type="ARBA" id="ARBA00022741"/>
    </source>
</evidence>
<name>A0AAV3RLG2_LITER</name>
<dbReference type="GO" id="GO:0033612">
    <property type="term" value="F:receptor serine/threonine kinase binding"/>
    <property type="evidence" value="ECO:0007669"/>
    <property type="project" value="TreeGrafter"/>
</dbReference>
<feature type="signal peptide" evidence="23">
    <location>
        <begin position="1"/>
        <end position="17"/>
    </location>
</feature>
<dbReference type="InterPro" id="IPR011009">
    <property type="entry name" value="Kinase-like_dom_sf"/>
</dbReference>
<dbReference type="PROSITE" id="PS00108">
    <property type="entry name" value="PROTEIN_KINASE_ST"/>
    <property type="match status" value="1"/>
</dbReference>
<sequence>MACSILIMLFLCTVISATNITRDHSALLKFKSNIIDPQRRLEDWAPNKPVCKWTGVTCGISHQRIISLDISNMTLSGKIPPELGNLSFLVSLNVGDNDFTGNLPEELVHLRRLRSLNLTSNHFTGPVPFWLGSMSRLESLLLSFNNFTGSLTPSHFNNLTNLEVLRLRNNSIRGEIPQEIGNLKNLLFLDIQYNNLSGSIPSTIYNLSLLEKIGLSSNGLSGNIPTDLCHYLPRLDGIHLSDNQFVGRLPTSLHKCSHIQVLSVAFNKLTGSIPNNFGNLTFLRSVEFHKNNISGMLPQDIGNLEQLENLILSYNSMSGVIPISIGNCSKLQRFAINTNQFTSSTNELSFITSMTHCKDLEYLDFSSNPISGFLPNSIGNLSDSLQFLEMGDCKINGVIPFEIGNLSSLIDLSLGFNTLSGFIPSSIKGLVNLQMLEISDTGIGGAIPISLCDLPYVSIVYLGNNKLTGNVPSCLGTMSSLSYLYLYNNKLESSIPLSLWNLKDLLELLLNDNRLSGTLPDEVGKLGALTWLDLSTNRFSGKIPSAFGNLQNLQTLTLKANSFEGTIPDTIGKMYSLEALDISNNNLSGVIPNSLTKLKYLEYFNVSFNKLFGEIPTEGPFKNFNASFFALNPALCGSSRYHVPPCIVNSSRRHMRRKVFYWSFILAGITFAIVVIALTILLVKYKRRKSIVSAKMDLSTTARVSYYDLLRATEQFSQNNLLGTGSFGSVYKALLSDGEIVAVKVFKLEVQGAFQSFDAECEVLRNLRHRNLTKVITSCSNGDDFKALVLEYMANGSLEKWLHSENHFLDMLQRLRIMVDVSQALEYLHYGFSTTIVHCDIKPSNVLLDENMIAHLCDFGLTRFLKEEASVTYTNTLATVGYIAPEYGSKGQVSPAGDIYSFGILMMETFTKKRPCDELFTENVSLKEWVHDHFSRDQSVQVLDFDLLSRNGQRTNQEMKSLSSIMELALNCCKDSPKERMNIKDVRVTLEKIKLAHV</sequence>
<keyword evidence="10 23" id="KW-0732">Signal</keyword>
<evidence type="ECO:0000256" key="15">
    <source>
        <dbReference type="ARBA" id="ARBA00022989"/>
    </source>
</evidence>
<dbReference type="GO" id="GO:0005886">
    <property type="term" value="C:plasma membrane"/>
    <property type="evidence" value="ECO:0007669"/>
    <property type="project" value="UniProtKB-SubCell"/>
</dbReference>
<keyword evidence="12 21" id="KW-0547">Nucleotide-binding</keyword>
<evidence type="ECO:0000256" key="19">
    <source>
        <dbReference type="ARBA" id="ARBA00047899"/>
    </source>
</evidence>
<dbReference type="GO" id="GO:0004674">
    <property type="term" value="F:protein serine/threonine kinase activity"/>
    <property type="evidence" value="ECO:0007669"/>
    <property type="project" value="UniProtKB-KW"/>
</dbReference>
<dbReference type="FunFam" id="3.30.200.20:FF:000661">
    <property type="entry name" value="Serine-threonine protein kinase plant-type"/>
    <property type="match status" value="1"/>
</dbReference>
<feature type="domain" description="Protein kinase" evidence="24">
    <location>
        <begin position="716"/>
        <end position="998"/>
    </location>
</feature>
<proteinExistence type="inferred from homology"/>
<reference evidence="25 26" key="1">
    <citation type="submission" date="2024-01" db="EMBL/GenBank/DDBJ databases">
        <title>The complete chloroplast genome sequence of Lithospermum erythrorhizon: insights into the phylogenetic relationship among Boraginaceae species and the maternal lineages of purple gromwells.</title>
        <authorList>
            <person name="Okada T."/>
            <person name="Watanabe K."/>
        </authorList>
    </citation>
    <scope>NUCLEOTIDE SEQUENCE [LARGE SCALE GENOMIC DNA]</scope>
</reference>
<evidence type="ECO:0000256" key="21">
    <source>
        <dbReference type="PROSITE-ProRule" id="PRU10141"/>
    </source>
</evidence>